<dbReference type="EMBL" id="HBIB01036387">
    <property type="protein sequence ID" value="CAE0261345.1"/>
    <property type="molecule type" value="Transcribed_RNA"/>
</dbReference>
<reference evidence="3" key="1">
    <citation type="submission" date="2021-01" db="EMBL/GenBank/DDBJ databases">
        <authorList>
            <person name="Corre E."/>
            <person name="Pelletier E."/>
            <person name="Niang G."/>
            <person name="Scheremetjew M."/>
            <person name="Finn R."/>
            <person name="Kale V."/>
            <person name="Holt S."/>
            <person name="Cochrane G."/>
            <person name="Meng A."/>
            <person name="Brown T."/>
            <person name="Cohen L."/>
        </authorList>
    </citation>
    <scope>NUCLEOTIDE SEQUENCE</scope>
    <source>
        <strain evidence="3">NIES-2562</strain>
    </source>
</reference>
<protein>
    <submittedName>
        <fullName evidence="3">Uncharacterized protein</fullName>
    </submittedName>
</protein>
<feature type="compositionally biased region" description="Polar residues" evidence="1">
    <location>
        <begin position="109"/>
        <end position="129"/>
    </location>
</feature>
<feature type="compositionally biased region" description="Basic and acidic residues" evidence="1">
    <location>
        <begin position="310"/>
        <end position="329"/>
    </location>
</feature>
<feature type="signal peptide" evidence="2">
    <location>
        <begin position="1"/>
        <end position="28"/>
    </location>
</feature>
<keyword evidence="2" id="KW-0732">Signal</keyword>
<feature type="compositionally biased region" description="Low complexity" evidence="1">
    <location>
        <begin position="146"/>
        <end position="160"/>
    </location>
</feature>
<evidence type="ECO:0000313" key="3">
    <source>
        <dbReference type="EMBL" id="CAE0261345.1"/>
    </source>
</evidence>
<feature type="compositionally biased region" description="Low complexity" evidence="1">
    <location>
        <begin position="178"/>
        <end position="196"/>
    </location>
</feature>
<dbReference type="AlphaFoldDB" id="A0A7S3GA11"/>
<feature type="compositionally biased region" description="Low complexity" evidence="1">
    <location>
        <begin position="398"/>
        <end position="409"/>
    </location>
</feature>
<accession>A0A7S3GA11</accession>
<feature type="compositionally biased region" description="Basic and acidic residues" evidence="1">
    <location>
        <begin position="294"/>
        <end position="303"/>
    </location>
</feature>
<feature type="region of interest" description="Disordered" evidence="1">
    <location>
        <begin position="367"/>
        <end position="409"/>
    </location>
</feature>
<feature type="region of interest" description="Disordered" evidence="1">
    <location>
        <begin position="80"/>
        <end position="351"/>
    </location>
</feature>
<proteinExistence type="predicted"/>
<organism evidence="3">
    <name type="scientific">Palpitomonas bilix</name>
    <dbReference type="NCBI Taxonomy" id="652834"/>
    <lineage>
        <taxon>Eukaryota</taxon>
        <taxon>Eukaryota incertae sedis</taxon>
    </lineage>
</organism>
<name>A0A7S3GA11_9EUKA</name>
<gene>
    <name evidence="3" type="ORF">PBIL07802_LOCUS23635</name>
</gene>
<feature type="compositionally biased region" description="Basic and acidic residues" evidence="1">
    <location>
        <begin position="161"/>
        <end position="177"/>
    </location>
</feature>
<sequence length="618" mass="66797">MLGGIPAHRVFQLLLIALFAVTVRQVHTATELDRCLNACVRSLKNEVTTHHLIACSKLCKDPVTARKSLETLDFAAMLKRQSESQGKGKSIRRSRKKEAPLPDLPTKRASPSSATNTDTASPSPSVKASTDSKNELSKTAVKHNQTSSTPPSSSSSGTSSTKKEERKNDSSSKEYSEKSSGGSMPSSSKDSNTSTGKGKKGSKTRLSSTRSETKRPPLDVNKGEIHMTTVKERLEKRRAMALQTAALSSKMEKEGGGIAGLMKDGEGQHGGSIPTSMKQEEKGSESETTSNDEVDSKNTEKSESVNASHTESRSDGDREKAEDEDERAKQAAAEMEEELSDMERNYPSLSAYVPPEQGMAWLSLCGSEEEKEEDVVNATAEGGDERSDGDVDGSEAKSGANISSSDSSNNTRIGTKLYISQKGVNDSNEKKAMSDGWMVIYFDPSQPSSLCQLLEREGLERHFKEVYAPHILQYYPLFVAESRDDQKIYSLLDTILLLSRVLDDGGVLSLSVPDFTTLAWMQTQPQLSMDTRINIQNALMGGVDMGLSRGPGHASTLDEDILSMLLTQGPFWSYSRVSTLSFFGADWSSSKINGVSVALNAVLRKAGDSAAEPGDGGT</sequence>
<evidence type="ECO:0000256" key="2">
    <source>
        <dbReference type="SAM" id="SignalP"/>
    </source>
</evidence>
<evidence type="ECO:0000256" key="1">
    <source>
        <dbReference type="SAM" id="MobiDB-lite"/>
    </source>
</evidence>
<feature type="compositionally biased region" description="Basic and acidic residues" evidence="1">
    <location>
        <begin position="211"/>
        <end position="238"/>
    </location>
</feature>
<feature type="chain" id="PRO_5030792563" evidence="2">
    <location>
        <begin position="29"/>
        <end position="618"/>
    </location>
</feature>